<dbReference type="SUPFAM" id="SSF56672">
    <property type="entry name" value="DNA/RNA polymerases"/>
    <property type="match status" value="1"/>
</dbReference>
<evidence type="ECO:0000313" key="3">
    <source>
        <dbReference type="Proteomes" id="UP001054252"/>
    </source>
</evidence>
<dbReference type="Pfam" id="PF07727">
    <property type="entry name" value="RVT_2"/>
    <property type="match status" value="2"/>
</dbReference>
<accession>A0AAV5K990</accession>
<feature type="domain" description="Reverse transcriptase Ty1/copia-type" evidence="1">
    <location>
        <begin position="225"/>
        <end position="309"/>
    </location>
</feature>
<keyword evidence="3" id="KW-1185">Reference proteome</keyword>
<comment type="caution">
    <text evidence="2">The sequence shown here is derived from an EMBL/GenBank/DDBJ whole genome shotgun (WGS) entry which is preliminary data.</text>
</comment>
<evidence type="ECO:0000313" key="2">
    <source>
        <dbReference type="EMBL" id="GKV20598.1"/>
    </source>
</evidence>
<dbReference type="InterPro" id="IPR043502">
    <property type="entry name" value="DNA/RNA_pol_sf"/>
</dbReference>
<reference evidence="2 3" key="1">
    <citation type="journal article" date="2021" name="Commun. Biol.">
        <title>The genome of Shorea leprosula (Dipterocarpaceae) highlights the ecological relevance of drought in aseasonal tropical rainforests.</title>
        <authorList>
            <person name="Ng K.K.S."/>
            <person name="Kobayashi M.J."/>
            <person name="Fawcett J.A."/>
            <person name="Hatakeyama M."/>
            <person name="Paape T."/>
            <person name="Ng C.H."/>
            <person name="Ang C.C."/>
            <person name="Tnah L.H."/>
            <person name="Lee C.T."/>
            <person name="Nishiyama T."/>
            <person name="Sese J."/>
            <person name="O'Brien M.J."/>
            <person name="Copetti D."/>
            <person name="Mohd Noor M.I."/>
            <person name="Ong R.C."/>
            <person name="Putra M."/>
            <person name="Sireger I.Z."/>
            <person name="Indrioko S."/>
            <person name="Kosugi Y."/>
            <person name="Izuno A."/>
            <person name="Isagi Y."/>
            <person name="Lee S.L."/>
            <person name="Shimizu K.K."/>
        </authorList>
    </citation>
    <scope>NUCLEOTIDE SEQUENCE [LARGE SCALE GENOMIC DNA]</scope>
    <source>
        <strain evidence="2">214</strain>
    </source>
</reference>
<feature type="domain" description="Reverse transcriptase Ty1/copia-type" evidence="1">
    <location>
        <begin position="113"/>
        <end position="217"/>
    </location>
</feature>
<name>A0AAV5K990_9ROSI</name>
<dbReference type="PANTHER" id="PTHR11439">
    <property type="entry name" value="GAG-POL-RELATED RETROTRANSPOSON"/>
    <property type="match status" value="1"/>
</dbReference>
<dbReference type="AlphaFoldDB" id="A0AAV5K990"/>
<dbReference type="Proteomes" id="UP001054252">
    <property type="component" value="Unassembled WGS sequence"/>
</dbReference>
<dbReference type="InterPro" id="IPR013103">
    <property type="entry name" value="RVT_2"/>
</dbReference>
<dbReference type="EMBL" id="BPVZ01000055">
    <property type="protein sequence ID" value="GKV20598.1"/>
    <property type="molecule type" value="Genomic_DNA"/>
</dbReference>
<evidence type="ECO:0000259" key="1">
    <source>
        <dbReference type="Pfam" id="PF07727"/>
    </source>
</evidence>
<gene>
    <name evidence="2" type="ORF">SLEP1_g30697</name>
</gene>
<organism evidence="2 3">
    <name type="scientific">Rubroshorea leprosula</name>
    <dbReference type="NCBI Taxonomy" id="152421"/>
    <lineage>
        <taxon>Eukaryota</taxon>
        <taxon>Viridiplantae</taxon>
        <taxon>Streptophyta</taxon>
        <taxon>Embryophyta</taxon>
        <taxon>Tracheophyta</taxon>
        <taxon>Spermatophyta</taxon>
        <taxon>Magnoliopsida</taxon>
        <taxon>eudicotyledons</taxon>
        <taxon>Gunneridae</taxon>
        <taxon>Pentapetalae</taxon>
        <taxon>rosids</taxon>
        <taxon>malvids</taxon>
        <taxon>Malvales</taxon>
        <taxon>Dipterocarpaceae</taxon>
        <taxon>Rubroshorea</taxon>
    </lineage>
</organism>
<dbReference type="CDD" id="cd09272">
    <property type="entry name" value="RNase_HI_RT_Ty1"/>
    <property type="match status" value="1"/>
</dbReference>
<sequence>MFSSLSNFHVLSFDQPPFFTNPSIKLFPSDSDANIFDELYDAFPHAPPSSIEDVLPAGNVLDNVESSSLTPSVSHIGSNLVNLEPKNEILNPPSSHPTWQVMQDELQALDKTRTWDLVDLHTGKPLVGYKWVYKIKTRFDGSMERYKACLVAIGFTQEYGIDYEETFAPVAHPTSVRSLISIAATTRWTLFQIDVKNAFLNDDLAEEVYMKPPPRLEHLPNKTSHGMVLLLLYVNDIIITGDDILGIHDLKQFLNHKFEMKDLGVLRYFLGLEVTFFDDGYLLSRTKYASGLISKAGFTDNKTASTPLEPNVRLTSIDGSPLADPTRYKQLVGTVLRIIRYIKGTMFHGLHFFAHSSLELHAYSNVDWAVDSNDCKSTTRYCLFLGDSLISWHSKKQTVSSRSSTEVEYQALGDAISKLLNLRWLLEDIGVSQPPATNLYCDNQSAMQIAHNDVFHECTKHIEDTEDEAQGSKV</sequence>
<dbReference type="PANTHER" id="PTHR11439:SF461">
    <property type="entry name" value="OS10G0432200 PROTEIN"/>
    <property type="match status" value="1"/>
</dbReference>
<proteinExistence type="predicted"/>
<protein>
    <recommendedName>
        <fullName evidence="1">Reverse transcriptase Ty1/copia-type domain-containing protein</fullName>
    </recommendedName>
</protein>